<dbReference type="GO" id="GO:0005886">
    <property type="term" value="C:plasma membrane"/>
    <property type="evidence" value="ECO:0007669"/>
    <property type="project" value="TreeGrafter"/>
</dbReference>
<dbReference type="AlphaFoldDB" id="X1KTP7"/>
<keyword evidence="3" id="KW-0560">Oxidoreductase</keyword>
<comment type="caution">
    <text evidence="7">The sequence shown here is derived from an EMBL/GenBank/DDBJ whole genome shotgun (WGS) entry which is preliminary data.</text>
</comment>
<reference evidence="7" key="1">
    <citation type="journal article" date="2014" name="Front. Microbiol.">
        <title>High frequency of phylogenetically diverse reductive dehalogenase-homologous genes in deep subseafloor sedimentary metagenomes.</title>
        <authorList>
            <person name="Kawai M."/>
            <person name="Futagami T."/>
            <person name="Toyoda A."/>
            <person name="Takaki Y."/>
            <person name="Nishi S."/>
            <person name="Hori S."/>
            <person name="Arai W."/>
            <person name="Tsubouchi T."/>
            <person name="Morono Y."/>
            <person name="Uchiyama I."/>
            <person name="Ito T."/>
            <person name="Fujiyama A."/>
            <person name="Inagaki F."/>
            <person name="Takami H."/>
        </authorList>
    </citation>
    <scope>NUCLEOTIDE SEQUENCE</scope>
    <source>
        <strain evidence="7">Expedition CK06-06</strain>
    </source>
</reference>
<feature type="domain" description="Cysteine-rich" evidence="6">
    <location>
        <begin position="11"/>
        <end position="70"/>
    </location>
</feature>
<dbReference type="PANTHER" id="PTHR43255">
    <property type="entry name" value="IRON-SULFUR-BINDING OXIDOREDUCTASE FADF-RELATED-RELATED"/>
    <property type="match status" value="1"/>
</dbReference>
<accession>X1KTP7</accession>
<evidence type="ECO:0000256" key="1">
    <source>
        <dbReference type="ARBA" id="ARBA00022485"/>
    </source>
</evidence>
<organism evidence="7">
    <name type="scientific">marine sediment metagenome</name>
    <dbReference type="NCBI Taxonomy" id="412755"/>
    <lineage>
        <taxon>unclassified sequences</taxon>
        <taxon>metagenomes</taxon>
        <taxon>ecological metagenomes</taxon>
    </lineage>
</organism>
<keyword evidence="5" id="KW-0411">Iron-sulfur</keyword>
<dbReference type="InterPro" id="IPR004017">
    <property type="entry name" value="Cys_rich_dom"/>
</dbReference>
<dbReference type="InterPro" id="IPR051460">
    <property type="entry name" value="HdrC_iron-sulfur_subunit"/>
</dbReference>
<sequence length="121" mass="13801">RTILEKCGCKILEMKHIKKDSLCCGFGAGASWVKNMSLPFDMISEGVKKFNEAEETGAKALITYCGGCLYLMWATKELLRSKIDLYHIIEIVRMSMGEELNYPKDNIKRAWILSIVFLFLV</sequence>
<dbReference type="GO" id="GO:0016491">
    <property type="term" value="F:oxidoreductase activity"/>
    <property type="evidence" value="ECO:0007669"/>
    <property type="project" value="UniProtKB-KW"/>
</dbReference>
<evidence type="ECO:0000256" key="5">
    <source>
        <dbReference type="ARBA" id="ARBA00023014"/>
    </source>
</evidence>
<dbReference type="PANTHER" id="PTHR43255:SF1">
    <property type="entry name" value="IRON-SULFUR-BINDING OXIDOREDUCTASE FADF-RELATED"/>
    <property type="match status" value="1"/>
</dbReference>
<evidence type="ECO:0000256" key="2">
    <source>
        <dbReference type="ARBA" id="ARBA00022723"/>
    </source>
</evidence>
<name>X1KTP7_9ZZZZ</name>
<gene>
    <name evidence="7" type="ORF">S03H2_68658</name>
</gene>
<protein>
    <recommendedName>
        <fullName evidence="6">Cysteine-rich domain-containing protein</fullName>
    </recommendedName>
</protein>
<dbReference type="EMBL" id="BARU01045178">
    <property type="protein sequence ID" value="GAH85383.1"/>
    <property type="molecule type" value="Genomic_DNA"/>
</dbReference>
<evidence type="ECO:0000313" key="7">
    <source>
        <dbReference type="EMBL" id="GAH85383.1"/>
    </source>
</evidence>
<dbReference type="Pfam" id="PF02754">
    <property type="entry name" value="CCG"/>
    <property type="match status" value="1"/>
</dbReference>
<proteinExistence type="predicted"/>
<dbReference type="GO" id="GO:0051539">
    <property type="term" value="F:4 iron, 4 sulfur cluster binding"/>
    <property type="evidence" value="ECO:0007669"/>
    <property type="project" value="UniProtKB-KW"/>
</dbReference>
<keyword evidence="1" id="KW-0004">4Fe-4S</keyword>
<feature type="non-terminal residue" evidence="7">
    <location>
        <position position="1"/>
    </location>
</feature>
<evidence type="ECO:0000256" key="3">
    <source>
        <dbReference type="ARBA" id="ARBA00023002"/>
    </source>
</evidence>
<keyword evidence="4" id="KW-0408">Iron</keyword>
<evidence type="ECO:0000256" key="4">
    <source>
        <dbReference type="ARBA" id="ARBA00023004"/>
    </source>
</evidence>
<evidence type="ECO:0000259" key="6">
    <source>
        <dbReference type="Pfam" id="PF02754"/>
    </source>
</evidence>
<dbReference type="GO" id="GO:0046872">
    <property type="term" value="F:metal ion binding"/>
    <property type="evidence" value="ECO:0007669"/>
    <property type="project" value="UniProtKB-KW"/>
</dbReference>
<keyword evidence="2" id="KW-0479">Metal-binding</keyword>